<proteinExistence type="predicted"/>
<dbReference type="AlphaFoldDB" id="A0AAP0AUY1"/>
<gene>
    <name evidence="2" type="primary">UPL2</name>
    <name evidence="2" type="ORF">KSP39_PZI022314</name>
</gene>
<name>A0AAP0AUY1_9ASPA</name>
<comment type="caution">
    <text evidence="2">The sequence shown here is derived from an EMBL/GenBank/DDBJ whole genome shotgun (WGS) entry which is preliminary data.</text>
</comment>
<dbReference type="Pfam" id="PF06012">
    <property type="entry name" value="DUF908"/>
    <property type="match status" value="1"/>
</dbReference>
<feature type="domain" description="DUF908" evidence="1">
    <location>
        <begin position="7"/>
        <end position="91"/>
    </location>
</feature>
<keyword evidence="3" id="KW-1185">Reference proteome</keyword>
<evidence type="ECO:0000313" key="2">
    <source>
        <dbReference type="EMBL" id="KAK8916241.1"/>
    </source>
</evidence>
<dbReference type="InterPro" id="IPR010309">
    <property type="entry name" value="E3_Ub_ligase_DUF908"/>
</dbReference>
<evidence type="ECO:0000259" key="1">
    <source>
        <dbReference type="Pfam" id="PF06012"/>
    </source>
</evidence>
<dbReference type="EMBL" id="JBBWWQ010000020">
    <property type="protein sequence ID" value="KAK8916241.1"/>
    <property type="molecule type" value="Genomic_DNA"/>
</dbReference>
<evidence type="ECO:0000313" key="3">
    <source>
        <dbReference type="Proteomes" id="UP001418222"/>
    </source>
</evidence>
<accession>A0AAP0AUY1</accession>
<sequence length="170" mass="18713">MCPGLWVINLPKIDQCKESDFELFDELVKEVNVPHNLRFSLLTRLKFARAFSSLATRRQYICIQLYAFMILVQASTDADDLVVFFNNELEFVILTSVTSGGHCGVLSSLMHMTVDYIVSGSGDVSIDFAGALLSLVSVLVSSTPGSLALKKAGYIPTILPLLKDTEPKHL</sequence>
<reference evidence="2 3" key="1">
    <citation type="journal article" date="2022" name="Nat. Plants">
        <title>Genomes of leafy and leafless Platanthera orchids illuminate the evolution of mycoheterotrophy.</title>
        <authorList>
            <person name="Li M.H."/>
            <person name="Liu K.W."/>
            <person name="Li Z."/>
            <person name="Lu H.C."/>
            <person name="Ye Q.L."/>
            <person name="Zhang D."/>
            <person name="Wang J.Y."/>
            <person name="Li Y.F."/>
            <person name="Zhong Z.M."/>
            <person name="Liu X."/>
            <person name="Yu X."/>
            <person name="Liu D.K."/>
            <person name="Tu X.D."/>
            <person name="Liu B."/>
            <person name="Hao Y."/>
            <person name="Liao X.Y."/>
            <person name="Jiang Y.T."/>
            <person name="Sun W.H."/>
            <person name="Chen J."/>
            <person name="Chen Y.Q."/>
            <person name="Ai Y."/>
            <person name="Zhai J.W."/>
            <person name="Wu S.S."/>
            <person name="Zhou Z."/>
            <person name="Hsiao Y.Y."/>
            <person name="Wu W.L."/>
            <person name="Chen Y.Y."/>
            <person name="Lin Y.F."/>
            <person name="Hsu J.L."/>
            <person name="Li C.Y."/>
            <person name="Wang Z.W."/>
            <person name="Zhao X."/>
            <person name="Zhong W.Y."/>
            <person name="Ma X.K."/>
            <person name="Ma L."/>
            <person name="Huang J."/>
            <person name="Chen G.Z."/>
            <person name="Huang M.Z."/>
            <person name="Huang L."/>
            <person name="Peng D.H."/>
            <person name="Luo Y.B."/>
            <person name="Zou S.Q."/>
            <person name="Chen S.P."/>
            <person name="Lan S."/>
            <person name="Tsai W.C."/>
            <person name="Van de Peer Y."/>
            <person name="Liu Z.J."/>
        </authorList>
    </citation>
    <scope>NUCLEOTIDE SEQUENCE [LARGE SCALE GENOMIC DNA]</scope>
    <source>
        <strain evidence="2">Lor287</strain>
    </source>
</reference>
<organism evidence="2 3">
    <name type="scientific">Platanthera zijinensis</name>
    <dbReference type="NCBI Taxonomy" id="2320716"/>
    <lineage>
        <taxon>Eukaryota</taxon>
        <taxon>Viridiplantae</taxon>
        <taxon>Streptophyta</taxon>
        <taxon>Embryophyta</taxon>
        <taxon>Tracheophyta</taxon>
        <taxon>Spermatophyta</taxon>
        <taxon>Magnoliopsida</taxon>
        <taxon>Liliopsida</taxon>
        <taxon>Asparagales</taxon>
        <taxon>Orchidaceae</taxon>
        <taxon>Orchidoideae</taxon>
        <taxon>Orchideae</taxon>
        <taxon>Orchidinae</taxon>
        <taxon>Platanthera</taxon>
    </lineage>
</organism>
<protein>
    <submittedName>
        <fullName evidence="2">E3 ubiquitin-protein ligase UPL2</fullName>
    </submittedName>
</protein>
<dbReference type="Proteomes" id="UP001418222">
    <property type="component" value="Unassembled WGS sequence"/>
</dbReference>